<evidence type="ECO:0000313" key="2">
    <source>
        <dbReference type="EMBL" id="ERN03711.1"/>
    </source>
</evidence>
<dbReference type="AlphaFoldDB" id="W1P806"/>
<gene>
    <name evidence="2" type="ORF">AMTR_s00203p00033040</name>
</gene>
<organism evidence="2 3">
    <name type="scientific">Amborella trichopoda</name>
    <dbReference type="NCBI Taxonomy" id="13333"/>
    <lineage>
        <taxon>Eukaryota</taxon>
        <taxon>Viridiplantae</taxon>
        <taxon>Streptophyta</taxon>
        <taxon>Embryophyta</taxon>
        <taxon>Tracheophyta</taxon>
        <taxon>Spermatophyta</taxon>
        <taxon>Magnoliopsida</taxon>
        <taxon>Amborellales</taxon>
        <taxon>Amborellaceae</taxon>
        <taxon>Amborella</taxon>
    </lineage>
</organism>
<sequence length="71" mass="7974">MLQPELDVRMQSARKYIFVETGFPLFLAFLINVSVVSVSGTVCSRQHISDEDADRCNNLDLSSASFLLKHL</sequence>
<keyword evidence="1" id="KW-1133">Transmembrane helix</keyword>
<evidence type="ECO:0000313" key="3">
    <source>
        <dbReference type="Proteomes" id="UP000017836"/>
    </source>
</evidence>
<keyword evidence="1" id="KW-0472">Membrane</keyword>
<dbReference type="Gramene" id="ERN03711">
    <property type="protein sequence ID" value="ERN03711"/>
    <property type="gene ID" value="AMTR_s00203p00033040"/>
</dbReference>
<name>W1P806_AMBTC</name>
<evidence type="ECO:0000256" key="1">
    <source>
        <dbReference type="SAM" id="Phobius"/>
    </source>
</evidence>
<dbReference type="EMBL" id="KI394332">
    <property type="protein sequence ID" value="ERN03711.1"/>
    <property type="molecule type" value="Genomic_DNA"/>
</dbReference>
<keyword evidence="3" id="KW-1185">Reference proteome</keyword>
<protein>
    <submittedName>
        <fullName evidence="2">Uncharacterized protein</fullName>
    </submittedName>
</protein>
<feature type="transmembrane region" description="Helical" evidence="1">
    <location>
        <begin position="21"/>
        <end position="42"/>
    </location>
</feature>
<dbReference type="Proteomes" id="UP000017836">
    <property type="component" value="Unassembled WGS sequence"/>
</dbReference>
<dbReference type="eggNOG" id="KOG1291">
    <property type="taxonomic scope" value="Eukaryota"/>
</dbReference>
<reference evidence="3" key="1">
    <citation type="journal article" date="2013" name="Science">
        <title>The Amborella genome and the evolution of flowering plants.</title>
        <authorList>
            <consortium name="Amborella Genome Project"/>
        </authorList>
    </citation>
    <scope>NUCLEOTIDE SEQUENCE [LARGE SCALE GENOMIC DNA]</scope>
</reference>
<keyword evidence="1" id="KW-0812">Transmembrane</keyword>
<dbReference type="HOGENOM" id="CLU_2743446_0_0_1"/>
<accession>W1P806</accession>
<proteinExistence type="predicted"/>